<dbReference type="InterPro" id="IPR010649">
    <property type="entry name" value="NapE_TorE"/>
</dbReference>
<dbReference type="Proteomes" id="UP001320119">
    <property type="component" value="Chromosome"/>
</dbReference>
<dbReference type="AlphaFoldDB" id="A0AAN2BLE6"/>
<evidence type="ECO:0000313" key="2">
    <source>
        <dbReference type="EMBL" id="BCD99063.1"/>
    </source>
</evidence>
<keyword evidence="1" id="KW-0472">Membrane</keyword>
<gene>
    <name evidence="2" type="ORF">MARGE09_P3264</name>
</gene>
<reference evidence="2 3" key="1">
    <citation type="journal article" date="2022" name="IScience">
        <title>An ultrasensitive nanofiber-based assay for enzymatic hydrolysis and deep-sea microbial degradation of cellulose.</title>
        <authorList>
            <person name="Tsudome M."/>
            <person name="Tachioka M."/>
            <person name="Miyazaki M."/>
            <person name="Uchimura K."/>
            <person name="Tsuda M."/>
            <person name="Takaki Y."/>
            <person name="Deguchi S."/>
        </authorList>
    </citation>
    <scope>NUCLEOTIDE SEQUENCE [LARGE SCALE GENOMIC DNA]</scope>
    <source>
        <strain evidence="2 3">GE09</strain>
    </source>
</reference>
<keyword evidence="1" id="KW-0812">Transmembrane</keyword>
<accession>A0AAN2BLE6</accession>
<dbReference type="EMBL" id="AP023086">
    <property type="protein sequence ID" value="BCD99063.1"/>
    <property type="molecule type" value="Genomic_DNA"/>
</dbReference>
<proteinExistence type="predicted"/>
<evidence type="ECO:0000256" key="1">
    <source>
        <dbReference type="SAM" id="Phobius"/>
    </source>
</evidence>
<organism evidence="2 3">
    <name type="scientific">Marinagarivorans cellulosilyticus</name>
    <dbReference type="NCBI Taxonomy" id="2721545"/>
    <lineage>
        <taxon>Bacteria</taxon>
        <taxon>Pseudomonadati</taxon>
        <taxon>Pseudomonadota</taxon>
        <taxon>Gammaproteobacteria</taxon>
        <taxon>Cellvibrionales</taxon>
        <taxon>Cellvibrionaceae</taxon>
        <taxon>Marinagarivorans</taxon>
    </lineage>
</organism>
<dbReference type="RefSeq" id="WP_236983954.1">
    <property type="nucleotide sequence ID" value="NZ_AP023086.1"/>
</dbReference>
<dbReference type="Pfam" id="PF06796">
    <property type="entry name" value="NapE"/>
    <property type="match status" value="1"/>
</dbReference>
<keyword evidence="3" id="KW-1185">Reference proteome</keyword>
<evidence type="ECO:0000313" key="3">
    <source>
        <dbReference type="Proteomes" id="UP001320119"/>
    </source>
</evidence>
<keyword evidence="1" id="KW-1133">Transmembrane helix</keyword>
<sequence length="47" mass="5290">MPNNTTSKKDELKMIVFICVFLFPLLATTIVGAYGLAIWLSQIFFGH</sequence>
<feature type="transmembrane region" description="Helical" evidence="1">
    <location>
        <begin position="12"/>
        <end position="40"/>
    </location>
</feature>
<name>A0AAN2BLE6_9GAMM</name>
<protein>
    <submittedName>
        <fullName evidence="2">Periplasmic nitrate reductase NapE</fullName>
    </submittedName>
</protein>
<dbReference type="KEGG" id="marq:MARGE09_P3264"/>